<evidence type="ECO:0000313" key="2">
    <source>
        <dbReference type="RefSeq" id="XP_052119515.1"/>
    </source>
</evidence>
<protein>
    <submittedName>
        <fullName evidence="2">Uncharacterized protein LOC113214141</fullName>
    </submittedName>
</protein>
<dbReference type="KEGG" id="foc:113214141"/>
<sequence>MFPMIALYLDEKLDKLFALLPDTASEEEVVAAGSDLNGYPILVIRGKSIFEFTSCDVVLVGQLKITASSPLEGFLILIFSYFVFTCLYQPANHSSLEFYQRYFLEVNPPDGDKRAVKKRYIDGVDSKVKRLANQLTHHTCHWTLGTN</sequence>
<keyword evidence="1" id="KW-1185">Reference proteome</keyword>
<dbReference type="Proteomes" id="UP000504606">
    <property type="component" value="Unplaced"/>
</dbReference>
<dbReference type="OrthoDB" id="7700249at2759"/>
<proteinExistence type="predicted"/>
<evidence type="ECO:0000313" key="1">
    <source>
        <dbReference type="Proteomes" id="UP000504606"/>
    </source>
</evidence>
<organism evidence="1 2">
    <name type="scientific">Frankliniella occidentalis</name>
    <name type="common">Western flower thrips</name>
    <name type="synonym">Euthrips occidentalis</name>
    <dbReference type="NCBI Taxonomy" id="133901"/>
    <lineage>
        <taxon>Eukaryota</taxon>
        <taxon>Metazoa</taxon>
        <taxon>Ecdysozoa</taxon>
        <taxon>Arthropoda</taxon>
        <taxon>Hexapoda</taxon>
        <taxon>Insecta</taxon>
        <taxon>Pterygota</taxon>
        <taxon>Neoptera</taxon>
        <taxon>Paraneoptera</taxon>
        <taxon>Thysanoptera</taxon>
        <taxon>Terebrantia</taxon>
        <taxon>Thripoidea</taxon>
        <taxon>Thripidae</taxon>
        <taxon>Frankliniella</taxon>
    </lineage>
</organism>
<gene>
    <name evidence="2" type="primary">LOC113214141</name>
</gene>
<reference evidence="2" key="1">
    <citation type="submission" date="2025-08" db="UniProtKB">
        <authorList>
            <consortium name="RefSeq"/>
        </authorList>
    </citation>
    <scope>IDENTIFICATION</scope>
    <source>
        <tissue evidence="2">Whole organism</tissue>
    </source>
</reference>
<dbReference type="GeneID" id="113214141"/>
<name>A0A9C6TSS0_FRAOC</name>
<dbReference type="AlphaFoldDB" id="A0A9C6TSS0"/>
<dbReference type="RefSeq" id="XP_052119515.1">
    <property type="nucleotide sequence ID" value="XM_052263555.1"/>
</dbReference>
<accession>A0A9C6TSS0</accession>